<keyword evidence="2" id="KW-0732">Signal</keyword>
<dbReference type="RefSeq" id="WP_246806507.1">
    <property type="nucleotide sequence ID" value="NZ_JACHBG010000027.1"/>
</dbReference>
<feature type="region of interest" description="Disordered" evidence="1">
    <location>
        <begin position="179"/>
        <end position="216"/>
    </location>
</feature>
<dbReference type="AlphaFoldDB" id="A0A7X0IXH2"/>
<feature type="compositionally biased region" description="Polar residues" evidence="1">
    <location>
        <begin position="28"/>
        <end position="38"/>
    </location>
</feature>
<dbReference type="EMBL" id="JACHBG010000027">
    <property type="protein sequence ID" value="MBB6488810.1"/>
    <property type="molecule type" value="Genomic_DNA"/>
</dbReference>
<reference evidence="3 4" key="1">
    <citation type="submission" date="2020-08" db="EMBL/GenBank/DDBJ databases">
        <title>Genomic Encyclopedia of Type Strains, Phase IV (KMG-V): Genome sequencing to study the core and pangenomes of soil and plant-associated prokaryotes.</title>
        <authorList>
            <person name="Whitman W."/>
        </authorList>
    </citation>
    <scope>NUCLEOTIDE SEQUENCE [LARGE SCALE GENOMIC DNA]</scope>
    <source>
        <strain evidence="3 4">SEMIA 4060</strain>
    </source>
</reference>
<dbReference type="Proteomes" id="UP000565576">
    <property type="component" value="Unassembled WGS sequence"/>
</dbReference>
<evidence type="ECO:0000313" key="4">
    <source>
        <dbReference type="Proteomes" id="UP000565576"/>
    </source>
</evidence>
<evidence type="ECO:0000313" key="3">
    <source>
        <dbReference type="EMBL" id="MBB6488810.1"/>
    </source>
</evidence>
<evidence type="ECO:0000256" key="2">
    <source>
        <dbReference type="SAM" id="SignalP"/>
    </source>
</evidence>
<feature type="signal peptide" evidence="2">
    <location>
        <begin position="1"/>
        <end position="24"/>
    </location>
</feature>
<sequence length="216" mass="23603">MGLIAFNRLFVAAFLFLGAETALAQQQDAQQGPVSSPEQKVPQEHKKTRPIKPLAQVRSADIDKNGVLILVKSALIALDQANRTGNYTVLRDLGSHNFQANTAARLAEIFAPQRQQKLDLAGIIVLEPQLTLLPQIEPNGMLHLAGFFPSTPVQVNFELLYEPVNREWRLYGLSVNLSSGGPKAPETVAADEPEVSRLQPKPPTVDILPSDKKTGK</sequence>
<feature type="region of interest" description="Disordered" evidence="1">
    <location>
        <begin position="28"/>
        <end position="49"/>
    </location>
</feature>
<organism evidence="3 4">
    <name type="scientific">Rhizobium lusitanum</name>
    <dbReference type="NCBI Taxonomy" id="293958"/>
    <lineage>
        <taxon>Bacteria</taxon>
        <taxon>Pseudomonadati</taxon>
        <taxon>Pseudomonadota</taxon>
        <taxon>Alphaproteobacteria</taxon>
        <taxon>Hyphomicrobiales</taxon>
        <taxon>Rhizobiaceae</taxon>
        <taxon>Rhizobium/Agrobacterium group</taxon>
        <taxon>Rhizobium</taxon>
    </lineage>
</organism>
<protein>
    <recommendedName>
        <fullName evidence="5">DUF4864 domain-containing protein</fullName>
    </recommendedName>
</protein>
<comment type="caution">
    <text evidence="3">The sequence shown here is derived from an EMBL/GenBank/DDBJ whole genome shotgun (WGS) entry which is preliminary data.</text>
</comment>
<proteinExistence type="predicted"/>
<name>A0A7X0IXH2_9HYPH</name>
<evidence type="ECO:0008006" key="5">
    <source>
        <dbReference type="Google" id="ProtNLM"/>
    </source>
</evidence>
<accession>A0A7X0IXH2</accession>
<evidence type="ECO:0000256" key="1">
    <source>
        <dbReference type="SAM" id="MobiDB-lite"/>
    </source>
</evidence>
<feature type="chain" id="PRO_5030949206" description="DUF4864 domain-containing protein" evidence="2">
    <location>
        <begin position="25"/>
        <end position="216"/>
    </location>
</feature>
<gene>
    <name evidence="3" type="ORF">GGD46_006133</name>
</gene>